<evidence type="ECO:0000313" key="7">
    <source>
        <dbReference type="EMBL" id="MBH5386729.1"/>
    </source>
</evidence>
<evidence type="ECO:0000256" key="2">
    <source>
        <dbReference type="ARBA" id="ARBA00010270"/>
    </source>
</evidence>
<evidence type="ECO:0000256" key="1">
    <source>
        <dbReference type="ARBA" id="ARBA00004167"/>
    </source>
</evidence>
<evidence type="ECO:0000256" key="3">
    <source>
        <dbReference type="ARBA" id="ARBA00020552"/>
    </source>
</evidence>
<sequence length="110" mass="11799">MNSLGVNSATAAPLAVQSTPGMPSNIVAVQWRGGWYHHHHHHGWRYGYPRRYGWAPALGGFAAGAAIGGAIANSRAQAAENDAYCSQRFKSYDPASGTYLGYDGQRHPCP</sequence>
<protein>
    <recommendedName>
        <fullName evidence="3">Lectin-like protein BA14k</fullName>
    </recommendedName>
</protein>
<reference evidence="7 8" key="1">
    <citation type="submission" date="2020-07" db="EMBL/GenBank/DDBJ databases">
        <title>Bradyrhizobium diversity isolated from nodules of indigenous legumes of Western Australia.</title>
        <authorList>
            <person name="Klepa M.S."/>
        </authorList>
    </citation>
    <scope>NUCLEOTIDE SEQUENCE [LARGE SCALE GENOMIC DNA]</scope>
    <source>
        <strain evidence="7 8">CNPSo 4019</strain>
    </source>
</reference>
<comment type="subcellular location">
    <subcellularLocation>
        <location evidence="1">Membrane</location>
        <topology evidence="1">Single-pass membrane protein</topology>
    </subcellularLocation>
</comment>
<keyword evidence="4" id="KW-0472">Membrane</keyword>
<name>A0ABS0P0D4_9BRAD</name>
<comment type="function">
    <text evidence="6">Has immunoglobulin-binding and hemagglutination properties, and can bind to mannose. Essential for virulence. May be involved in LPS biosynthesis or polysaccharide transport.</text>
</comment>
<keyword evidence="5" id="KW-0430">Lectin</keyword>
<keyword evidence="4" id="KW-1003">Cell membrane</keyword>
<keyword evidence="8" id="KW-1185">Reference proteome</keyword>
<comment type="caution">
    <text evidence="7">The sequence shown here is derived from an EMBL/GenBank/DDBJ whole genome shotgun (WGS) entry which is preliminary data.</text>
</comment>
<evidence type="ECO:0000256" key="6">
    <source>
        <dbReference type="ARBA" id="ARBA00025321"/>
    </source>
</evidence>
<dbReference type="Pfam" id="PF07886">
    <property type="entry name" value="BA14K"/>
    <property type="match status" value="1"/>
</dbReference>
<dbReference type="EMBL" id="JACEGD010000009">
    <property type="protein sequence ID" value="MBH5386729.1"/>
    <property type="molecule type" value="Genomic_DNA"/>
</dbReference>
<evidence type="ECO:0000313" key="8">
    <source>
        <dbReference type="Proteomes" id="UP001194539"/>
    </source>
</evidence>
<proteinExistence type="inferred from homology"/>
<dbReference type="InterPro" id="IPR012413">
    <property type="entry name" value="BA14K"/>
</dbReference>
<organism evidence="7 8">
    <name type="scientific">Bradyrhizobium diversitatis</name>
    <dbReference type="NCBI Taxonomy" id="2755406"/>
    <lineage>
        <taxon>Bacteria</taxon>
        <taxon>Pseudomonadati</taxon>
        <taxon>Pseudomonadota</taxon>
        <taxon>Alphaproteobacteria</taxon>
        <taxon>Hyphomicrobiales</taxon>
        <taxon>Nitrobacteraceae</taxon>
        <taxon>Bradyrhizobium</taxon>
    </lineage>
</organism>
<accession>A0ABS0P0D4</accession>
<gene>
    <name evidence="7" type="ORF">H1B27_10610</name>
</gene>
<evidence type="ECO:0000256" key="4">
    <source>
        <dbReference type="ARBA" id="ARBA00022475"/>
    </source>
</evidence>
<comment type="similarity">
    <text evidence="2">Belongs to the BA14k family.</text>
</comment>
<evidence type="ECO:0000256" key="5">
    <source>
        <dbReference type="ARBA" id="ARBA00022734"/>
    </source>
</evidence>
<dbReference type="Proteomes" id="UP001194539">
    <property type="component" value="Unassembled WGS sequence"/>
</dbReference>